<accession>A0ABV2AER5</accession>
<name>A0ABV2AER5_9EUKA</name>
<evidence type="ECO:0000313" key="1">
    <source>
        <dbReference type="EMBL" id="MES1918201.1"/>
    </source>
</evidence>
<gene>
    <name evidence="1" type="ORF">MHBO_005288</name>
</gene>
<protein>
    <submittedName>
        <fullName evidence="1">Uncharacterized protein</fullName>
    </submittedName>
</protein>
<reference evidence="1 2" key="1">
    <citation type="journal article" date="2024" name="BMC Biol.">
        <title>Comparative genomics of Ascetosporea gives new insight into the evolutionary basis for animal parasitism in Rhizaria.</title>
        <authorList>
            <person name="Hiltunen Thoren M."/>
            <person name="Onut-Brannstrom I."/>
            <person name="Alfjorden A."/>
            <person name="Peckova H."/>
            <person name="Swords F."/>
            <person name="Hooper C."/>
            <person name="Holzer A.S."/>
            <person name="Bass D."/>
            <person name="Burki F."/>
        </authorList>
    </citation>
    <scope>NUCLEOTIDE SEQUENCE [LARGE SCALE GENOMIC DNA]</scope>
    <source>
        <strain evidence="1">20-A016</strain>
    </source>
</reference>
<dbReference type="EMBL" id="JBDODL010000026">
    <property type="protein sequence ID" value="MES1918201.1"/>
    <property type="molecule type" value="Genomic_DNA"/>
</dbReference>
<proteinExistence type="predicted"/>
<organism evidence="1 2">
    <name type="scientific">Bonamia ostreae</name>
    <dbReference type="NCBI Taxonomy" id="126728"/>
    <lineage>
        <taxon>Eukaryota</taxon>
        <taxon>Sar</taxon>
        <taxon>Rhizaria</taxon>
        <taxon>Endomyxa</taxon>
        <taxon>Ascetosporea</taxon>
        <taxon>Haplosporida</taxon>
        <taxon>Bonamia</taxon>
    </lineage>
</organism>
<keyword evidence="2" id="KW-1185">Reference proteome</keyword>
<comment type="caution">
    <text evidence="1">The sequence shown here is derived from an EMBL/GenBank/DDBJ whole genome shotgun (WGS) entry which is preliminary data.</text>
</comment>
<sequence length="132" mass="14674">MPAKRFFGGVNINISADCDVDSLKVCVETIRELISGRRFISITIDGKDFDETKFEAFDMYVDFIIYQTEPENIAEFTESVKIYKGKSQLVAELSYSPNIVGSLMMLLSNSKYGGIVASSLDGENIKLVSMFG</sequence>
<dbReference type="Proteomes" id="UP001439008">
    <property type="component" value="Unassembled WGS sequence"/>
</dbReference>
<evidence type="ECO:0000313" key="2">
    <source>
        <dbReference type="Proteomes" id="UP001439008"/>
    </source>
</evidence>